<dbReference type="AlphaFoldDB" id="A0A6A4SAN2"/>
<sequence>MYICCIMIMIHIIVVISVADKQQHVDQEQNVVTVGGRGSDHDEDDESRRIKDTNPCRRRSFVRTEKCKNLLRRRIQRHRASRKT</sequence>
<evidence type="ECO:0000256" key="2">
    <source>
        <dbReference type="SAM" id="SignalP"/>
    </source>
</evidence>
<feature type="chain" id="PRO_5025640495" description="Secreted protein" evidence="2">
    <location>
        <begin position="20"/>
        <end position="84"/>
    </location>
</feature>
<proteinExistence type="predicted"/>
<dbReference type="EMBL" id="VEVO01000016">
    <property type="protein sequence ID" value="KAF0028730.1"/>
    <property type="molecule type" value="Genomic_DNA"/>
</dbReference>
<feature type="region of interest" description="Disordered" evidence="1">
    <location>
        <begin position="30"/>
        <end position="55"/>
    </location>
</feature>
<evidence type="ECO:0000256" key="1">
    <source>
        <dbReference type="SAM" id="MobiDB-lite"/>
    </source>
</evidence>
<feature type="compositionally biased region" description="Basic and acidic residues" evidence="1">
    <location>
        <begin position="46"/>
        <end position="55"/>
    </location>
</feature>
<evidence type="ECO:0000313" key="3">
    <source>
        <dbReference type="EMBL" id="KAF0028730.1"/>
    </source>
</evidence>
<comment type="caution">
    <text evidence="3">The sequence shown here is derived from an EMBL/GenBank/DDBJ whole genome shotgun (WGS) entry which is preliminary data.</text>
</comment>
<protein>
    <recommendedName>
        <fullName evidence="5">Secreted protein</fullName>
    </recommendedName>
</protein>
<evidence type="ECO:0008006" key="5">
    <source>
        <dbReference type="Google" id="ProtNLM"/>
    </source>
</evidence>
<name>A0A6A4SAN2_SCOMX</name>
<keyword evidence="2" id="KW-0732">Signal</keyword>
<feature type="signal peptide" evidence="2">
    <location>
        <begin position="1"/>
        <end position="19"/>
    </location>
</feature>
<organism evidence="3 4">
    <name type="scientific">Scophthalmus maximus</name>
    <name type="common">Turbot</name>
    <name type="synonym">Psetta maxima</name>
    <dbReference type="NCBI Taxonomy" id="52904"/>
    <lineage>
        <taxon>Eukaryota</taxon>
        <taxon>Metazoa</taxon>
        <taxon>Chordata</taxon>
        <taxon>Craniata</taxon>
        <taxon>Vertebrata</taxon>
        <taxon>Euteleostomi</taxon>
        <taxon>Actinopterygii</taxon>
        <taxon>Neopterygii</taxon>
        <taxon>Teleostei</taxon>
        <taxon>Neoteleostei</taxon>
        <taxon>Acanthomorphata</taxon>
        <taxon>Carangaria</taxon>
        <taxon>Pleuronectiformes</taxon>
        <taxon>Pleuronectoidei</taxon>
        <taxon>Scophthalmidae</taxon>
        <taxon>Scophthalmus</taxon>
    </lineage>
</organism>
<evidence type="ECO:0000313" key="4">
    <source>
        <dbReference type="Proteomes" id="UP000438429"/>
    </source>
</evidence>
<reference evidence="3 4" key="1">
    <citation type="submission" date="2019-06" db="EMBL/GenBank/DDBJ databases">
        <title>Draft genomes of female and male turbot (Scophthalmus maximus).</title>
        <authorList>
            <person name="Xu H."/>
            <person name="Xu X.-W."/>
            <person name="Shao C."/>
            <person name="Chen S."/>
        </authorList>
    </citation>
    <scope>NUCLEOTIDE SEQUENCE [LARGE SCALE GENOMIC DNA]</scope>
    <source>
        <strain evidence="3">Ysfricsl-2016a</strain>
        <tissue evidence="3">Blood</tissue>
    </source>
</reference>
<gene>
    <name evidence="3" type="ORF">F2P81_017835</name>
</gene>
<dbReference type="Proteomes" id="UP000438429">
    <property type="component" value="Unassembled WGS sequence"/>
</dbReference>
<accession>A0A6A4SAN2</accession>